<keyword evidence="5 16" id="KW-0328">Glycosyltransferase</keyword>
<keyword evidence="16" id="KW-0997">Cell inner membrane</keyword>
<evidence type="ECO:0000256" key="5">
    <source>
        <dbReference type="ARBA" id="ARBA00022676"/>
    </source>
</evidence>
<sequence>MADASPKSRPNQKFHIDETLLTTCLCLLGIGFVMVASSSMHLGVKMADDVSYYPFKQLLHIILGLVFSAGILMIPMKYWQRIGQPLFIAGLVLLLVVLVPGIGVKVNGSTRWLSILGLRIQVSEVMKFISVVYMAGYITRHREHVRNSIFGLLRPLMLLSLASILLLLEPDFGSSVVILIIAMGMMFLGGARLSPFVALVGLVSGAAVVLAYTSPYRLKRITSFVDPWEHARDSGYQLTQALISFGRGEVTGVGLGNGLQKLFYLPEAHTDFLFSVLGEELGLIGVIVVIALFTTLIFRGFAIGQQAEQAGEQFSALVAYGLAIWFGFQSFVNMGVNMGILPTKGLTLPLMSYGGGSMIIMCGAMAVLFRIHYEVTELHKSNVKGARR</sequence>
<feature type="transmembrane region" description="Helical" evidence="16">
    <location>
        <begin position="112"/>
        <end position="136"/>
    </location>
</feature>
<comment type="catalytic activity">
    <reaction evidence="15 16">
        <text>[GlcNAc-(1-&gt;4)-Mur2Ac(oyl-L-Ala-gamma-D-Glu-L-Lys-D-Ala-D-Ala)](n)-di-trans,octa-cis-undecaprenyl diphosphate + beta-D-GlcNAc-(1-&gt;4)-Mur2Ac(oyl-L-Ala-gamma-D-Glu-L-Lys-D-Ala-D-Ala)-di-trans,octa-cis-undecaprenyl diphosphate = [GlcNAc-(1-&gt;4)-Mur2Ac(oyl-L-Ala-gamma-D-Glu-L-Lys-D-Ala-D-Ala)](n+1)-di-trans,octa-cis-undecaprenyl diphosphate + di-trans,octa-cis-undecaprenyl diphosphate + H(+)</text>
        <dbReference type="Rhea" id="RHEA:23708"/>
        <dbReference type="Rhea" id="RHEA-COMP:9602"/>
        <dbReference type="Rhea" id="RHEA-COMP:9603"/>
        <dbReference type="ChEBI" id="CHEBI:15378"/>
        <dbReference type="ChEBI" id="CHEBI:58405"/>
        <dbReference type="ChEBI" id="CHEBI:60033"/>
        <dbReference type="ChEBI" id="CHEBI:78435"/>
        <dbReference type="EC" id="2.4.99.28"/>
    </reaction>
</comment>
<comment type="subcellular location">
    <subcellularLocation>
        <location evidence="16">Cell inner membrane</location>
        <topology evidence="16">Multi-pass membrane protein</topology>
    </subcellularLocation>
    <subcellularLocation>
        <location evidence="1">Cell membrane</location>
        <topology evidence="1">Multi-pass membrane protein</topology>
    </subcellularLocation>
    <text evidence="16">Localizes to the division septum.</text>
</comment>
<dbReference type="GO" id="GO:0005886">
    <property type="term" value="C:plasma membrane"/>
    <property type="evidence" value="ECO:0007669"/>
    <property type="project" value="UniProtKB-SubCell"/>
</dbReference>
<evidence type="ECO:0000256" key="8">
    <source>
        <dbReference type="ARBA" id="ARBA00022960"/>
    </source>
</evidence>
<dbReference type="GO" id="GO:0032153">
    <property type="term" value="C:cell division site"/>
    <property type="evidence" value="ECO:0007669"/>
    <property type="project" value="UniProtKB-UniRule"/>
</dbReference>
<keyword evidence="8 16" id="KW-0133">Cell shape</keyword>
<evidence type="ECO:0000256" key="3">
    <source>
        <dbReference type="ARBA" id="ARBA00022475"/>
    </source>
</evidence>
<keyword evidence="6 16" id="KW-0808">Transferase</keyword>
<gene>
    <name evidence="16" type="primary">ftsW</name>
    <name evidence="17" type="ORF">A1359_16165</name>
</gene>
<organism evidence="17 18">
    <name type="scientific">Methylomonas lenta</name>
    <dbReference type="NCBI Taxonomy" id="980561"/>
    <lineage>
        <taxon>Bacteria</taxon>
        <taxon>Pseudomonadati</taxon>
        <taxon>Pseudomonadota</taxon>
        <taxon>Gammaproteobacteria</taxon>
        <taxon>Methylococcales</taxon>
        <taxon>Methylococcaceae</taxon>
        <taxon>Methylomonas</taxon>
    </lineage>
</organism>
<dbReference type="InterPro" id="IPR001182">
    <property type="entry name" value="FtsW/RodA"/>
</dbReference>
<keyword evidence="10 16" id="KW-1133">Transmembrane helix</keyword>
<keyword evidence="11 16" id="KW-0472">Membrane</keyword>
<evidence type="ECO:0000256" key="9">
    <source>
        <dbReference type="ARBA" id="ARBA00022984"/>
    </source>
</evidence>
<keyword evidence="3 16" id="KW-1003">Cell membrane</keyword>
<evidence type="ECO:0000256" key="2">
    <source>
        <dbReference type="ARBA" id="ARBA00004752"/>
    </source>
</evidence>
<dbReference type="EC" id="2.4.99.28" evidence="16"/>
<comment type="function">
    <text evidence="16">Peptidoglycan polymerase that is essential for cell division.</text>
</comment>
<dbReference type="Pfam" id="PF01098">
    <property type="entry name" value="FTSW_RODA_SPOVE"/>
    <property type="match status" value="1"/>
</dbReference>
<dbReference type="GO" id="GO:0043093">
    <property type="term" value="P:FtsZ-dependent cytokinesis"/>
    <property type="evidence" value="ECO:0007669"/>
    <property type="project" value="UniProtKB-UniRule"/>
</dbReference>
<comment type="caution">
    <text evidence="17">The sequence shown here is derived from an EMBL/GenBank/DDBJ whole genome shotgun (WGS) entry which is preliminary data.</text>
</comment>
<dbReference type="GO" id="GO:0009252">
    <property type="term" value="P:peptidoglycan biosynthetic process"/>
    <property type="evidence" value="ECO:0007669"/>
    <property type="project" value="UniProtKB-UniRule"/>
</dbReference>
<keyword evidence="9 16" id="KW-0573">Peptidoglycan synthesis</keyword>
<protein>
    <recommendedName>
        <fullName evidence="16">Probable peptidoglycan glycosyltransferase FtsW</fullName>
        <shortName evidence="16">PGT</shortName>
        <ecNumber evidence="16">2.4.99.28</ecNumber>
    </recommendedName>
    <alternativeName>
        <fullName evidence="16">Cell division protein FtsW</fullName>
    </alternativeName>
    <alternativeName>
        <fullName evidence="16">Cell wall polymerase</fullName>
    </alternativeName>
    <alternativeName>
        <fullName evidence="16">Peptidoglycan polymerase</fullName>
        <shortName evidence="16">PG polymerase</shortName>
    </alternativeName>
</protein>
<evidence type="ECO:0000256" key="15">
    <source>
        <dbReference type="ARBA" id="ARBA00049902"/>
    </source>
</evidence>
<evidence type="ECO:0000256" key="13">
    <source>
        <dbReference type="ARBA" id="ARBA00023316"/>
    </source>
</evidence>
<dbReference type="UniPathway" id="UPA00219"/>
<dbReference type="PANTHER" id="PTHR30474:SF2">
    <property type="entry name" value="PEPTIDOGLYCAN GLYCOSYLTRANSFERASE FTSW-RELATED"/>
    <property type="match status" value="1"/>
</dbReference>
<feature type="transmembrane region" description="Helical" evidence="16">
    <location>
        <begin position="196"/>
        <end position="214"/>
    </location>
</feature>
<evidence type="ECO:0000256" key="11">
    <source>
        <dbReference type="ARBA" id="ARBA00023136"/>
    </source>
</evidence>
<evidence type="ECO:0000256" key="12">
    <source>
        <dbReference type="ARBA" id="ARBA00023306"/>
    </source>
</evidence>
<evidence type="ECO:0000256" key="7">
    <source>
        <dbReference type="ARBA" id="ARBA00022692"/>
    </source>
</evidence>
<feature type="transmembrane region" description="Helical" evidence="16">
    <location>
        <begin position="352"/>
        <end position="371"/>
    </location>
</feature>
<feature type="transmembrane region" description="Helical" evidence="16">
    <location>
        <begin position="148"/>
        <end position="166"/>
    </location>
</feature>
<feature type="transmembrane region" description="Helical" evidence="16">
    <location>
        <begin position="314"/>
        <end position="332"/>
    </location>
</feature>
<evidence type="ECO:0000256" key="6">
    <source>
        <dbReference type="ARBA" id="ARBA00022679"/>
    </source>
</evidence>
<name>A0A177MZ31_9GAMM</name>
<evidence type="ECO:0000256" key="10">
    <source>
        <dbReference type="ARBA" id="ARBA00022989"/>
    </source>
</evidence>
<evidence type="ECO:0000256" key="14">
    <source>
        <dbReference type="ARBA" id="ARBA00038053"/>
    </source>
</evidence>
<keyword evidence="7 16" id="KW-0812">Transmembrane</keyword>
<dbReference type="GO" id="GO:0071555">
    <property type="term" value="P:cell wall organization"/>
    <property type="evidence" value="ECO:0007669"/>
    <property type="project" value="UniProtKB-KW"/>
</dbReference>
<keyword evidence="13 16" id="KW-0961">Cell wall biogenesis/degradation</keyword>
<dbReference type="HAMAP" id="MF_00913">
    <property type="entry name" value="PGT_FtsW_proteobact"/>
    <property type="match status" value="1"/>
</dbReference>
<keyword evidence="18" id="KW-1185">Reference proteome</keyword>
<dbReference type="STRING" id="980561.A1359_16165"/>
<feature type="transmembrane region" description="Helical" evidence="16">
    <location>
        <begin position="20"/>
        <end position="37"/>
    </location>
</feature>
<dbReference type="PANTHER" id="PTHR30474">
    <property type="entry name" value="CELL CYCLE PROTEIN"/>
    <property type="match status" value="1"/>
</dbReference>
<feature type="transmembrane region" description="Helical" evidence="16">
    <location>
        <begin position="281"/>
        <end position="302"/>
    </location>
</feature>
<comment type="similarity">
    <text evidence="14 16">Belongs to the SEDS family. FtsW subfamily.</text>
</comment>
<dbReference type="GO" id="GO:0008955">
    <property type="term" value="F:peptidoglycan glycosyltransferase activity"/>
    <property type="evidence" value="ECO:0007669"/>
    <property type="project" value="UniProtKB-UniRule"/>
</dbReference>
<dbReference type="RefSeq" id="WP_066986959.1">
    <property type="nucleotide sequence ID" value="NZ_LUUI01000151.1"/>
</dbReference>
<evidence type="ECO:0000256" key="16">
    <source>
        <dbReference type="HAMAP-Rule" id="MF_00913"/>
    </source>
</evidence>
<evidence type="ECO:0000256" key="1">
    <source>
        <dbReference type="ARBA" id="ARBA00004651"/>
    </source>
</evidence>
<dbReference type="AlphaFoldDB" id="A0A177MZ31"/>
<evidence type="ECO:0000256" key="4">
    <source>
        <dbReference type="ARBA" id="ARBA00022618"/>
    </source>
</evidence>
<dbReference type="InterPro" id="IPR013437">
    <property type="entry name" value="FtsW"/>
</dbReference>
<dbReference type="EMBL" id="LUUI01000151">
    <property type="protein sequence ID" value="OAI10654.1"/>
    <property type="molecule type" value="Genomic_DNA"/>
</dbReference>
<evidence type="ECO:0000313" key="17">
    <source>
        <dbReference type="EMBL" id="OAI10654.1"/>
    </source>
</evidence>
<feature type="transmembrane region" description="Helical" evidence="16">
    <location>
        <begin position="86"/>
        <end position="106"/>
    </location>
</feature>
<dbReference type="OrthoDB" id="9768187at2"/>
<dbReference type="Proteomes" id="UP000078476">
    <property type="component" value="Unassembled WGS sequence"/>
</dbReference>
<dbReference type="GO" id="GO:0008360">
    <property type="term" value="P:regulation of cell shape"/>
    <property type="evidence" value="ECO:0007669"/>
    <property type="project" value="UniProtKB-KW"/>
</dbReference>
<dbReference type="NCBIfam" id="TIGR02614">
    <property type="entry name" value="ftsW"/>
    <property type="match status" value="1"/>
</dbReference>
<proteinExistence type="inferred from homology"/>
<keyword evidence="4 16" id="KW-0132">Cell division</keyword>
<comment type="pathway">
    <text evidence="2 16">Cell wall biogenesis; peptidoglycan biosynthesis.</text>
</comment>
<feature type="transmembrane region" description="Helical" evidence="16">
    <location>
        <begin position="57"/>
        <end position="74"/>
    </location>
</feature>
<dbReference type="GO" id="GO:0015648">
    <property type="term" value="F:lipid-linked peptidoglycan transporter activity"/>
    <property type="evidence" value="ECO:0007669"/>
    <property type="project" value="TreeGrafter"/>
</dbReference>
<evidence type="ECO:0000313" key="18">
    <source>
        <dbReference type="Proteomes" id="UP000078476"/>
    </source>
</evidence>
<reference evidence="17 18" key="1">
    <citation type="submission" date="2016-03" db="EMBL/GenBank/DDBJ databases">
        <authorList>
            <person name="Ploux O."/>
        </authorList>
    </citation>
    <scope>NUCLEOTIDE SEQUENCE [LARGE SCALE GENOMIC DNA]</scope>
    <source>
        <strain evidence="17 18">R-45370</strain>
    </source>
</reference>
<keyword evidence="12 16" id="KW-0131">Cell cycle</keyword>
<accession>A0A177MZ31</accession>
<feature type="transmembrane region" description="Helical" evidence="16">
    <location>
        <begin position="172"/>
        <end position="189"/>
    </location>
</feature>